<feature type="domain" description="Peptidase M20 dimerisation" evidence="4">
    <location>
        <begin position="182"/>
        <end position="272"/>
    </location>
</feature>
<dbReference type="InterPro" id="IPR036264">
    <property type="entry name" value="Bact_exopeptidase_dim_dom"/>
</dbReference>
<dbReference type="InterPro" id="IPR002933">
    <property type="entry name" value="Peptidase_M20"/>
</dbReference>
<accession>A0A1V2LAM7</accession>
<comment type="caution">
    <text evidence="5">The sequence shown here is derived from an EMBL/GenBank/DDBJ whole genome shotgun (WGS) entry which is preliminary data.</text>
</comment>
<reference evidence="6" key="1">
    <citation type="journal article" date="2017" name="Genome Announc.">
        <title>Genome sequences of Cyberlindnera fabianii 65, Pichia kudriavzevii 129, and Saccharomyces cerevisiae 131 isolated from fermented masau fruits in Zimbabwe.</title>
        <authorList>
            <person name="van Rijswijck I.M.H."/>
            <person name="Derks M.F.L."/>
            <person name="Abee T."/>
            <person name="de Ridder D."/>
            <person name="Smid E.J."/>
        </authorList>
    </citation>
    <scope>NUCLEOTIDE SEQUENCE [LARGE SCALE GENOMIC DNA]</scope>
    <source>
        <strain evidence="6">65</strain>
    </source>
</reference>
<comment type="similarity">
    <text evidence="1 2">Belongs to the peptidase M20A family.</text>
</comment>
<dbReference type="Pfam" id="PF01546">
    <property type="entry name" value="Peptidase_M20"/>
    <property type="match status" value="1"/>
</dbReference>
<organism evidence="5 6">
    <name type="scientific">Cyberlindnera fabianii</name>
    <name type="common">Yeast</name>
    <name type="synonym">Hansenula fabianii</name>
    <dbReference type="NCBI Taxonomy" id="36022"/>
    <lineage>
        <taxon>Eukaryota</taxon>
        <taxon>Fungi</taxon>
        <taxon>Dikarya</taxon>
        <taxon>Ascomycota</taxon>
        <taxon>Saccharomycotina</taxon>
        <taxon>Saccharomycetes</taxon>
        <taxon>Phaffomycetales</taxon>
        <taxon>Phaffomycetaceae</taxon>
        <taxon>Cyberlindnera</taxon>
    </lineage>
</organism>
<protein>
    <recommendedName>
        <fullName evidence="2">Peptidase M20 domain-containing protein 2</fullName>
    </recommendedName>
</protein>
<evidence type="ECO:0000313" key="6">
    <source>
        <dbReference type="Proteomes" id="UP000189513"/>
    </source>
</evidence>
<dbReference type="EMBL" id="MPUK01000002">
    <property type="protein sequence ID" value="ONH68685.1"/>
    <property type="molecule type" value="Genomic_DNA"/>
</dbReference>
<dbReference type="VEuPathDB" id="FungiDB:BON22_0977"/>
<dbReference type="NCBIfam" id="TIGR01891">
    <property type="entry name" value="amidohydrolases"/>
    <property type="match status" value="1"/>
</dbReference>
<dbReference type="InterPro" id="IPR017144">
    <property type="entry name" value="Xaa-Arg_dipeptidase"/>
</dbReference>
<evidence type="ECO:0000259" key="4">
    <source>
        <dbReference type="Pfam" id="PF07687"/>
    </source>
</evidence>
<dbReference type="SUPFAM" id="SSF53187">
    <property type="entry name" value="Zn-dependent exopeptidases"/>
    <property type="match status" value="1"/>
</dbReference>
<evidence type="ECO:0000256" key="2">
    <source>
        <dbReference type="PIRNR" id="PIRNR037226"/>
    </source>
</evidence>
<evidence type="ECO:0000256" key="3">
    <source>
        <dbReference type="SAM" id="MobiDB-lite"/>
    </source>
</evidence>
<name>A0A1V2LAM7_CYBFA</name>
<dbReference type="CDD" id="cd05672">
    <property type="entry name" value="M20_ACY1L2-like"/>
    <property type="match status" value="1"/>
</dbReference>
<keyword evidence="5" id="KW-0378">Hydrolase</keyword>
<dbReference type="PANTHER" id="PTHR30575">
    <property type="entry name" value="PEPTIDASE M20"/>
    <property type="match status" value="1"/>
</dbReference>
<dbReference type="FunFam" id="3.30.70.360:FF:000004">
    <property type="entry name" value="Peptidase M20 domain-containing protein 2"/>
    <property type="match status" value="1"/>
</dbReference>
<gene>
    <name evidence="5" type="ORF">BON22_0977</name>
</gene>
<dbReference type="GO" id="GO:0016805">
    <property type="term" value="F:dipeptidase activity"/>
    <property type="evidence" value="ECO:0007669"/>
    <property type="project" value="InterPro"/>
</dbReference>
<dbReference type="OMA" id="GPWEGIN"/>
<dbReference type="STRING" id="36022.A0A1V2LAM7"/>
<dbReference type="Gene3D" id="3.40.630.10">
    <property type="entry name" value="Zn peptidases"/>
    <property type="match status" value="1"/>
</dbReference>
<evidence type="ECO:0000313" key="5">
    <source>
        <dbReference type="EMBL" id="ONH68685.1"/>
    </source>
</evidence>
<dbReference type="PANTHER" id="PTHR30575:SF4">
    <property type="entry name" value="PEPTIDASE M20 DOMAIN-CONTAINING PROTEIN 2"/>
    <property type="match status" value="1"/>
</dbReference>
<dbReference type="Gene3D" id="3.30.70.360">
    <property type="match status" value="1"/>
</dbReference>
<dbReference type="Proteomes" id="UP000189513">
    <property type="component" value="Unassembled WGS sequence"/>
</dbReference>
<dbReference type="PIRSF" id="PIRSF037226">
    <property type="entry name" value="Amidohydrolase_ACY1L2_prd"/>
    <property type="match status" value="1"/>
</dbReference>
<dbReference type="SUPFAM" id="SSF55031">
    <property type="entry name" value="Bacterial exopeptidase dimerisation domain"/>
    <property type="match status" value="1"/>
</dbReference>
<dbReference type="InterPro" id="IPR017439">
    <property type="entry name" value="Amidohydrolase"/>
</dbReference>
<sequence>MTSLLSAEVTDFVQAEIKRLDTDIYNLQRAIWENPEVGYEEFFAHDTITSFMEKQSGWDVTRKAFGLDTAFVCVFSHNPSDSTPVISYNAEYDALPSIGHACGHNLITACGVTAALSTALAMKKFNIAGTVKLFGTPAEEGGGGKCKLLEAHAFDGCDVSMMGHGMDCRPTPYLITNATQRFTVEFFGKEAHAAASPWQGVNALDAMVILYNAVSVLRQQLKPTDIVQLAVNDGGTVPNIITGYSKAEFSVRAPTVPRLREVQAKVFNCVKAGALASGCKYRVKETICYYNNIVNDVLAERFTSNMNSVFGHSIPPIEETRRNGESPGSTDQSNISWEIPSIHALFELGGPGVGPHTKPFAEAAGTREGYDSSLQTGMSLGLIGLELLQNPELLAKVKEQFKADIKAAGDLTKAVETVESLES</sequence>
<dbReference type="AlphaFoldDB" id="A0A1V2LAM7"/>
<keyword evidence="6" id="KW-1185">Reference proteome</keyword>
<proteinExistence type="inferred from homology"/>
<dbReference type="InterPro" id="IPR011650">
    <property type="entry name" value="Peptidase_M20_dimer"/>
</dbReference>
<evidence type="ECO:0000256" key="1">
    <source>
        <dbReference type="ARBA" id="ARBA00006247"/>
    </source>
</evidence>
<dbReference type="Pfam" id="PF07687">
    <property type="entry name" value="M20_dimer"/>
    <property type="match status" value="1"/>
</dbReference>
<dbReference type="InterPro" id="IPR052030">
    <property type="entry name" value="Peptidase_M20/M20A_hydrolases"/>
</dbReference>
<feature type="region of interest" description="Disordered" evidence="3">
    <location>
        <begin position="313"/>
        <end position="334"/>
    </location>
</feature>